<proteinExistence type="predicted"/>
<sequence>MQSPQIKPRVEVVFSSDVKNMDDWARRTHIPLTTAEALGATYARAHRWLLALCLQLIRDHKWVEAPSSDHRLLFSLETSSIWRSSVGLPAGPRLKLQLPVHASSFFSPERRIQWQMVFHSDIFESVRKLCPPVNDILSLIQCLLTGVVTVVFEENLPQGVYRTTRGLPPVSWINANESALVEIFGPSHFRALRRACNDTKVAFKLEVIPHPR</sequence>
<dbReference type="OrthoDB" id="3209743at2759"/>
<dbReference type="EMBL" id="KZ301970">
    <property type="protein sequence ID" value="PFH54382.1"/>
    <property type="molecule type" value="Genomic_DNA"/>
</dbReference>
<name>A0A2A9P1E2_9AGAR</name>
<reference evidence="1 2" key="1">
    <citation type="submission" date="2014-02" db="EMBL/GenBank/DDBJ databases">
        <title>Transposable element dynamics among asymbiotic and ectomycorrhizal Amanita fungi.</title>
        <authorList>
            <consortium name="DOE Joint Genome Institute"/>
            <person name="Hess J."/>
            <person name="Skrede I."/>
            <person name="Wolfe B."/>
            <person name="LaButti K."/>
            <person name="Ohm R.A."/>
            <person name="Grigoriev I.V."/>
            <person name="Pringle A."/>
        </authorList>
    </citation>
    <scope>NUCLEOTIDE SEQUENCE [LARGE SCALE GENOMIC DNA]</scope>
    <source>
        <strain evidence="1 2">SKay4041</strain>
    </source>
</reference>
<evidence type="ECO:0000313" key="1">
    <source>
        <dbReference type="EMBL" id="PFH54382.1"/>
    </source>
</evidence>
<organism evidence="1 2">
    <name type="scientific">Amanita thiersii Skay4041</name>
    <dbReference type="NCBI Taxonomy" id="703135"/>
    <lineage>
        <taxon>Eukaryota</taxon>
        <taxon>Fungi</taxon>
        <taxon>Dikarya</taxon>
        <taxon>Basidiomycota</taxon>
        <taxon>Agaricomycotina</taxon>
        <taxon>Agaricomycetes</taxon>
        <taxon>Agaricomycetidae</taxon>
        <taxon>Agaricales</taxon>
        <taxon>Pluteineae</taxon>
        <taxon>Amanitaceae</taxon>
        <taxon>Amanita</taxon>
    </lineage>
</organism>
<accession>A0A2A9P1E2</accession>
<dbReference type="Proteomes" id="UP000242287">
    <property type="component" value="Unassembled WGS sequence"/>
</dbReference>
<keyword evidence="2" id="KW-1185">Reference proteome</keyword>
<dbReference type="AlphaFoldDB" id="A0A2A9P1E2"/>
<protein>
    <submittedName>
        <fullName evidence="1">Uncharacterized protein</fullName>
    </submittedName>
</protein>
<evidence type="ECO:0000313" key="2">
    <source>
        <dbReference type="Proteomes" id="UP000242287"/>
    </source>
</evidence>
<gene>
    <name evidence="1" type="ORF">AMATHDRAFT_53337</name>
</gene>